<dbReference type="Proteomes" id="UP000765509">
    <property type="component" value="Unassembled WGS sequence"/>
</dbReference>
<feature type="compositionally biased region" description="Polar residues" evidence="1">
    <location>
        <begin position="207"/>
        <end position="228"/>
    </location>
</feature>
<evidence type="ECO:0000313" key="2">
    <source>
        <dbReference type="EMBL" id="MBW0499150.1"/>
    </source>
</evidence>
<comment type="caution">
    <text evidence="2">The sequence shown here is derived from an EMBL/GenBank/DDBJ whole genome shotgun (WGS) entry which is preliminary data.</text>
</comment>
<dbReference type="AlphaFoldDB" id="A0A9Q3HEK0"/>
<feature type="region of interest" description="Disordered" evidence="1">
    <location>
        <begin position="120"/>
        <end position="153"/>
    </location>
</feature>
<feature type="compositionally biased region" description="Polar residues" evidence="1">
    <location>
        <begin position="276"/>
        <end position="295"/>
    </location>
</feature>
<feature type="region of interest" description="Disordered" evidence="1">
    <location>
        <begin position="1"/>
        <end position="43"/>
    </location>
</feature>
<accession>A0A9Q3HEK0</accession>
<feature type="compositionally biased region" description="Polar residues" evidence="1">
    <location>
        <begin position="1"/>
        <end position="14"/>
    </location>
</feature>
<feature type="compositionally biased region" description="Low complexity" evidence="1">
    <location>
        <begin position="19"/>
        <end position="43"/>
    </location>
</feature>
<dbReference type="EMBL" id="AVOT02015121">
    <property type="protein sequence ID" value="MBW0499150.1"/>
    <property type="molecule type" value="Genomic_DNA"/>
</dbReference>
<feature type="region of interest" description="Disordered" evidence="1">
    <location>
        <begin position="62"/>
        <end position="94"/>
    </location>
</feature>
<dbReference type="OrthoDB" id="2507662at2759"/>
<evidence type="ECO:0000313" key="3">
    <source>
        <dbReference type="Proteomes" id="UP000765509"/>
    </source>
</evidence>
<organism evidence="2 3">
    <name type="scientific">Austropuccinia psidii MF-1</name>
    <dbReference type="NCBI Taxonomy" id="1389203"/>
    <lineage>
        <taxon>Eukaryota</taxon>
        <taxon>Fungi</taxon>
        <taxon>Dikarya</taxon>
        <taxon>Basidiomycota</taxon>
        <taxon>Pucciniomycotina</taxon>
        <taxon>Pucciniomycetes</taxon>
        <taxon>Pucciniales</taxon>
        <taxon>Sphaerophragmiaceae</taxon>
        <taxon>Austropuccinia</taxon>
    </lineage>
</organism>
<feature type="compositionally biased region" description="Low complexity" evidence="1">
    <location>
        <begin position="183"/>
        <end position="197"/>
    </location>
</feature>
<feature type="region of interest" description="Disordered" evidence="1">
    <location>
        <begin position="172"/>
        <end position="295"/>
    </location>
</feature>
<evidence type="ECO:0000256" key="1">
    <source>
        <dbReference type="SAM" id="MobiDB-lite"/>
    </source>
</evidence>
<feature type="compositionally biased region" description="Basic residues" evidence="1">
    <location>
        <begin position="63"/>
        <end position="79"/>
    </location>
</feature>
<reference evidence="2" key="1">
    <citation type="submission" date="2021-03" db="EMBL/GenBank/DDBJ databases">
        <title>Draft genome sequence of rust myrtle Austropuccinia psidii MF-1, a brazilian biotype.</title>
        <authorList>
            <person name="Quecine M.C."/>
            <person name="Pachon D.M.R."/>
            <person name="Bonatelli M.L."/>
            <person name="Correr F.H."/>
            <person name="Franceschini L.M."/>
            <person name="Leite T.F."/>
            <person name="Margarido G.R.A."/>
            <person name="Almeida C.A."/>
            <person name="Ferrarezi J.A."/>
            <person name="Labate C.A."/>
        </authorList>
    </citation>
    <scope>NUCLEOTIDE SEQUENCE</scope>
    <source>
        <strain evidence="2">MF-1</strain>
    </source>
</reference>
<name>A0A9Q3HEK0_9BASI</name>
<sequence>MTKSNPTTISNNLDQKIDSTNPTTAAATSTTTTNNLNPSKLNPALNYSRLTKFFSKFTNSNLHSKRKSSLPNLSHHHHQLPPNHNSNIHHNHHPSQIITSKSNHLNQSYNNSLSIYQNLNHHHHHSNPDDDDEADPNASIRPITPSSKAISLNSPINPIIGLTNSSLVDQLDPYSPADSKQFETPPITSSISISSSEPEPDDARSFFGNSSLASTKPTTVISLDNNPANRIAQFPPPPPHHHHHHTNHPSNQNHSNRDSPMAQPALSPRNRIITHHPTSNSPNHNRLQSGSSIALQPNTPSLAIFNSSPPSSHHQFSIINVPKHSLPHPSQNPHPAILSDNASLLTLASSGFAPSLHPTQNFVIDEDASVRALAPSRRESAESLSSRWSNVWLNQTGSIRTANTGFFLGINGSSCGTGLASGTMSPGGNSEEGLIANKENVVTDDDQVQVKNPDLKGKTKQTQDQEIETNLNNYTPLNDHNVEQAQETNSSTLNQPHHHDKQLNDLFKIETEVQVN</sequence>
<gene>
    <name evidence="2" type="ORF">O181_038865</name>
</gene>
<protein>
    <submittedName>
        <fullName evidence="2">Uncharacterized protein</fullName>
    </submittedName>
</protein>
<keyword evidence="3" id="KW-1185">Reference proteome</keyword>
<proteinExistence type="predicted"/>
<feature type="compositionally biased region" description="Polar residues" evidence="1">
    <location>
        <begin position="144"/>
        <end position="153"/>
    </location>
</feature>